<dbReference type="NCBIfam" id="NF006518">
    <property type="entry name" value="PRK08965.1-2"/>
    <property type="match status" value="1"/>
</dbReference>
<dbReference type="GO" id="GO:0005886">
    <property type="term" value="C:plasma membrane"/>
    <property type="evidence" value="ECO:0007669"/>
    <property type="project" value="UniProtKB-SubCell"/>
</dbReference>
<dbReference type="PIRSF" id="PIRSF019239">
    <property type="entry name" value="MrpE"/>
    <property type="match status" value="1"/>
</dbReference>
<dbReference type="Pfam" id="PF01899">
    <property type="entry name" value="MNHE"/>
    <property type="match status" value="1"/>
</dbReference>
<evidence type="ECO:0000256" key="1">
    <source>
        <dbReference type="ARBA" id="ARBA00004651"/>
    </source>
</evidence>
<dbReference type="RefSeq" id="WP_175497576.1">
    <property type="nucleotide sequence ID" value="NZ_FOXV01000012.1"/>
</dbReference>
<comment type="subcellular location">
    <subcellularLocation>
        <location evidence="1">Cell membrane</location>
        <topology evidence="1">Multi-pass membrane protein</topology>
    </subcellularLocation>
</comment>
<accession>A0A1I5ZST9</accession>
<keyword evidence="3" id="KW-1003">Cell membrane</keyword>
<keyword evidence="4 7" id="KW-0812">Transmembrane</keyword>
<dbReference type="PANTHER" id="PTHR34584:SF1">
    <property type="entry name" value="NA(+)_H(+) ANTIPORTER SUBUNIT E1"/>
    <property type="match status" value="1"/>
</dbReference>
<feature type="transmembrane region" description="Helical" evidence="7">
    <location>
        <begin position="21"/>
        <end position="52"/>
    </location>
</feature>
<evidence type="ECO:0000313" key="9">
    <source>
        <dbReference type="Proteomes" id="UP000243106"/>
    </source>
</evidence>
<name>A0A1I5ZST9_9RHOB</name>
<evidence type="ECO:0000256" key="2">
    <source>
        <dbReference type="ARBA" id="ARBA00006228"/>
    </source>
</evidence>
<evidence type="ECO:0000256" key="6">
    <source>
        <dbReference type="ARBA" id="ARBA00023136"/>
    </source>
</evidence>
<evidence type="ECO:0000256" key="4">
    <source>
        <dbReference type="ARBA" id="ARBA00022692"/>
    </source>
</evidence>
<sequence>MAESQAQDRPKLMRRVFPHPLLTVLLIVVWCVITNSVAPGTIVLGVILGILIPFFTYPYWPHVPRGFRPFKMVSYLFLVIWDILVANVSVAWIVLTKRNSDMRSTWVVIPLDLRTPEAITLLAGTITLTPGTVSADLSDEGHCLLVHALDADDPNAVRDEIKTRYEARLKEIFEYES</sequence>
<dbReference type="PANTHER" id="PTHR34584">
    <property type="entry name" value="NA(+)/H(+) ANTIPORTER SUBUNIT E1"/>
    <property type="match status" value="1"/>
</dbReference>
<dbReference type="InterPro" id="IPR002758">
    <property type="entry name" value="Cation_antiport_E"/>
</dbReference>
<evidence type="ECO:0000313" key="8">
    <source>
        <dbReference type="EMBL" id="SFQ59495.1"/>
    </source>
</evidence>
<dbReference type="GO" id="GO:0008324">
    <property type="term" value="F:monoatomic cation transmembrane transporter activity"/>
    <property type="evidence" value="ECO:0007669"/>
    <property type="project" value="InterPro"/>
</dbReference>
<dbReference type="Proteomes" id="UP000243106">
    <property type="component" value="Unassembled WGS sequence"/>
</dbReference>
<dbReference type="STRING" id="93684.SAMN05421853_11220"/>
<evidence type="ECO:0000256" key="5">
    <source>
        <dbReference type="ARBA" id="ARBA00022989"/>
    </source>
</evidence>
<protein>
    <submittedName>
        <fullName evidence="8">Multicomponent K+:H+ antiporter subunit E</fullName>
    </submittedName>
</protein>
<proteinExistence type="inferred from homology"/>
<evidence type="ECO:0000256" key="3">
    <source>
        <dbReference type="ARBA" id="ARBA00022475"/>
    </source>
</evidence>
<organism evidence="8 9">
    <name type="scientific">Roseivivax halotolerans</name>
    <dbReference type="NCBI Taxonomy" id="93684"/>
    <lineage>
        <taxon>Bacteria</taxon>
        <taxon>Pseudomonadati</taxon>
        <taxon>Pseudomonadota</taxon>
        <taxon>Alphaproteobacteria</taxon>
        <taxon>Rhodobacterales</taxon>
        <taxon>Roseobacteraceae</taxon>
        <taxon>Roseivivax</taxon>
    </lineage>
</organism>
<keyword evidence="6 7" id="KW-0472">Membrane</keyword>
<reference evidence="9" key="1">
    <citation type="submission" date="2016-10" db="EMBL/GenBank/DDBJ databases">
        <authorList>
            <person name="Varghese N."/>
            <person name="Submissions S."/>
        </authorList>
    </citation>
    <scope>NUCLEOTIDE SEQUENCE [LARGE SCALE GENOMIC DNA]</scope>
    <source>
        <strain evidence="9">JCM 10271</strain>
    </source>
</reference>
<comment type="similarity">
    <text evidence="2">Belongs to the CPA3 antiporters (TC 2.A.63) subunit E family.</text>
</comment>
<dbReference type="AlphaFoldDB" id="A0A1I5ZST9"/>
<dbReference type="EMBL" id="FOXV01000012">
    <property type="protein sequence ID" value="SFQ59495.1"/>
    <property type="molecule type" value="Genomic_DNA"/>
</dbReference>
<gene>
    <name evidence="8" type="ORF">SAMN05421853_11220</name>
</gene>
<evidence type="ECO:0000256" key="7">
    <source>
        <dbReference type="SAM" id="Phobius"/>
    </source>
</evidence>
<keyword evidence="9" id="KW-1185">Reference proteome</keyword>
<keyword evidence="5 7" id="KW-1133">Transmembrane helix</keyword>
<feature type="transmembrane region" description="Helical" evidence="7">
    <location>
        <begin position="72"/>
        <end position="95"/>
    </location>
</feature>